<feature type="transmembrane region" description="Helical" evidence="6">
    <location>
        <begin position="12"/>
        <end position="32"/>
    </location>
</feature>
<proteinExistence type="inferred from homology"/>
<feature type="transmembrane region" description="Helical" evidence="6">
    <location>
        <begin position="53"/>
        <end position="70"/>
    </location>
</feature>
<dbReference type="InterPro" id="IPR024989">
    <property type="entry name" value="MFS_assoc_dom"/>
</dbReference>
<keyword evidence="3 6" id="KW-0812">Transmembrane</keyword>
<dbReference type="InterPro" id="IPR051717">
    <property type="entry name" value="MFS_MFSD6"/>
</dbReference>
<dbReference type="GO" id="GO:0016020">
    <property type="term" value="C:membrane"/>
    <property type="evidence" value="ECO:0007669"/>
    <property type="project" value="UniProtKB-SubCell"/>
</dbReference>
<dbReference type="InterPro" id="IPR036259">
    <property type="entry name" value="MFS_trans_sf"/>
</dbReference>
<sequence length="216" mass="23923">MSLAFVDDNFYHIFGCVVGMALFKSTGVIDAYTVDFLGKNHKGLYGSIRRWAAVSWGVGAVIMGHLTDAYGFNVNFYLFGGVSAALLLFITWGFPVRIKSEQESYDRRSAGDTEESQGPRPEELRKALLRPAILFWLVEVAIVGAAMATVETFLFVYLQNELNASTALCGYTVGITVIFELPLFAFSKLVLEKAGHDVLFLAALFAYFLRAFGYSF</sequence>
<comment type="subcellular location">
    <subcellularLocation>
        <location evidence="1">Membrane</location>
        <topology evidence="1">Multi-pass membrane protein</topology>
    </subcellularLocation>
</comment>
<feature type="domain" description="Major facilitator superfamily associated" evidence="7">
    <location>
        <begin position="7"/>
        <end position="216"/>
    </location>
</feature>
<keyword evidence="4 6" id="KW-1133">Transmembrane helix</keyword>
<evidence type="ECO:0000259" key="7">
    <source>
        <dbReference type="Pfam" id="PF12832"/>
    </source>
</evidence>
<gene>
    <name evidence="8" type="ORF">GOCE00092_LOCUS22675</name>
</gene>
<dbReference type="Pfam" id="PF12832">
    <property type="entry name" value="MFS_1_like"/>
    <property type="match status" value="1"/>
</dbReference>
<feature type="transmembrane region" description="Helical" evidence="6">
    <location>
        <begin position="164"/>
        <end position="186"/>
    </location>
</feature>
<dbReference type="SUPFAM" id="SSF103473">
    <property type="entry name" value="MFS general substrate transporter"/>
    <property type="match status" value="1"/>
</dbReference>
<dbReference type="PANTHER" id="PTHR16172">
    <property type="entry name" value="MAJOR FACILITATOR SUPERFAMILY DOMAIN-CONTAINING PROTEIN 6-LIKE"/>
    <property type="match status" value="1"/>
</dbReference>
<dbReference type="Gene3D" id="1.20.1250.20">
    <property type="entry name" value="MFS general substrate transporter like domains"/>
    <property type="match status" value="2"/>
</dbReference>
<feature type="transmembrane region" description="Helical" evidence="6">
    <location>
        <begin position="198"/>
        <end position="215"/>
    </location>
</feature>
<keyword evidence="5 6" id="KW-0472">Membrane</keyword>
<evidence type="ECO:0000256" key="4">
    <source>
        <dbReference type="ARBA" id="ARBA00022989"/>
    </source>
</evidence>
<reference evidence="8" key="1">
    <citation type="submission" date="2021-01" db="EMBL/GenBank/DDBJ databases">
        <authorList>
            <person name="Corre E."/>
            <person name="Pelletier E."/>
            <person name="Niang G."/>
            <person name="Scheremetjew M."/>
            <person name="Finn R."/>
            <person name="Kale V."/>
            <person name="Holt S."/>
            <person name="Cochrane G."/>
            <person name="Meng A."/>
            <person name="Brown T."/>
            <person name="Cohen L."/>
        </authorList>
    </citation>
    <scope>NUCLEOTIDE SEQUENCE</scope>
    <source>
        <strain evidence="8">CCMP 410</strain>
    </source>
</reference>
<protein>
    <recommendedName>
        <fullName evidence="7">Major facilitator superfamily associated domain-containing protein</fullName>
    </recommendedName>
</protein>
<dbReference type="PANTHER" id="PTHR16172:SF41">
    <property type="entry name" value="MAJOR FACILITATOR SUPERFAMILY DOMAIN-CONTAINING PROTEIN 6-LIKE"/>
    <property type="match status" value="1"/>
</dbReference>
<dbReference type="EMBL" id="HBGK01043190">
    <property type="protein sequence ID" value="CAD9302828.1"/>
    <property type="molecule type" value="Transcribed_RNA"/>
</dbReference>
<name>A0A7S1VKB2_9STRA</name>
<feature type="transmembrane region" description="Helical" evidence="6">
    <location>
        <begin position="76"/>
        <end position="98"/>
    </location>
</feature>
<evidence type="ECO:0000256" key="5">
    <source>
        <dbReference type="ARBA" id="ARBA00023136"/>
    </source>
</evidence>
<evidence type="ECO:0000313" key="8">
    <source>
        <dbReference type="EMBL" id="CAD9302828.1"/>
    </source>
</evidence>
<evidence type="ECO:0000256" key="3">
    <source>
        <dbReference type="ARBA" id="ARBA00022692"/>
    </source>
</evidence>
<comment type="similarity">
    <text evidence="2">Belongs to the major facilitator superfamily. MFSD6 family.</text>
</comment>
<organism evidence="8">
    <name type="scientific">Grammatophora oceanica</name>
    <dbReference type="NCBI Taxonomy" id="210454"/>
    <lineage>
        <taxon>Eukaryota</taxon>
        <taxon>Sar</taxon>
        <taxon>Stramenopiles</taxon>
        <taxon>Ochrophyta</taxon>
        <taxon>Bacillariophyta</taxon>
        <taxon>Fragilariophyceae</taxon>
        <taxon>Fragilariophycidae</taxon>
        <taxon>Rhabdonematales</taxon>
        <taxon>Grammatophoraceae</taxon>
        <taxon>Grammatophora</taxon>
    </lineage>
</organism>
<evidence type="ECO:0000256" key="1">
    <source>
        <dbReference type="ARBA" id="ARBA00004141"/>
    </source>
</evidence>
<evidence type="ECO:0000256" key="2">
    <source>
        <dbReference type="ARBA" id="ARBA00005241"/>
    </source>
</evidence>
<dbReference type="AlphaFoldDB" id="A0A7S1VKB2"/>
<evidence type="ECO:0000256" key="6">
    <source>
        <dbReference type="SAM" id="Phobius"/>
    </source>
</evidence>
<feature type="transmembrane region" description="Helical" evidence="6">
    <location>
        <begin position="133"/>
        <end position="158"/>
    </location>
</feature>
<accession>A0A7S1VKB2</accession>